<proteinExistence type="predicted"/>
<feature type="region of interest" description="Disordered" evidence="1">
    <location>
        <begin position="1"/>
        <end position="24"/>
    </location>
</feature>
<name>A0A0H3ZV68_VIBSP</name>
<reference evidence="2" key="1">
    <citation type="journal article" date="2015" name="MBio">
        <title>Eco-Evolutionary Dynamics of Episomes among Ecologically Cohesive Bacterial Populations.</title>
        <authorList>
            <person name="Xue H."/>
            <person name="Cordero O.X."/>
            <person name="Camas F.M."/>
            <person name="Trimble W."/>
            <person name="Meyer F."/>
            <person name="Guglielmini J."/>
            <person name="Rocha E.P."/>
            <person name="Polz M.F."/>
        </authorList>
    </citation>
    <scope>NUCLEOTIDE SEQUENCE</scope>
    <source>
        <strain evidence="2">5S_268</strain>
    </source>
</reference>
<feature type="compositionally biased region" description="Basic and acidic residues" evidence="1">
    <location>
        <begin position="1"/>
        <end position="20"/>
    </location>
</feature>
<evidence type="ECO:0000313" key="2">
    <source>
        <dbReference type="EMBL" id="AKN38447.1"/>
    </source>
</evidence>
<dbReference type="EMBL" id="KP795585">
    <property type="protein sequence ID" value="AKN38447.1"/>
    <property type="molecule type" value="Genomic_DNA"/>
</dbReference>
<evidence type="ECO:0000256" key="1">
    <source>
        <dbReference type="SAM" id="MobiDB-lite"/>
    </source>
</evidence>
<protein>
    <submittedName>
        <fullName evidence="2">Uncharacterized protein</fullName>
    </submittedName>
</protein>
<dbReference type="AlphaFoldDB" id="A0A0H3ZV68"/>
<sequence>MARGCIIDERPPAWEEERGGGIDSHPLMRVQKEKITM</sequence>
<organism evidence="2">
    <name type="scientific">Vibrio splendidus</name>
    <dbReference type="NCBI Taxonomy" id="29497"/>
    <lineage>
        <taxon>Bacteria</taxon>
        <taxon>Pseudomonadati</taxon>
        <taxon>Pseudomonadota</taxon>
        <taxon>Gammaproteobacteria</taxon>
        <taxon>Vibrionales</taxon>
        <taxon>Vibrionaceae</taxon>
        <taxon>Vibrio</taxon>
    </lineage>
</organism>
<accession>A0A0H3ZV68</accession>